<reference evidence="2 3" key="1">
    <citation type="journal article" date="2015" name="Genome Biol. Evol.">
        <title>Comparative Genomics of a Bacterivorous Green Alga Reveals Evolutionary Causalities and Consequences of Phago-Mixotrophic Mode of Nutrition.</title>
        <authorList>
            <person name="Burns J.A."/>
            <person name="Paasch A."/>
            <person name="Narechania A."/>
            <person name="Kim E."/>
        </authorList>
    </citation>
    <scope>NUCLEOTIDE SEQUENCE [LARGE SCALE GENOMIC DNA]</scope>
    <source>
        <strain evidence="2 3">PLY_AMNH</strain>
    </source>
</reference>
<evidence type="ECO:0000313" key="3">
    <source>
        <dbReference type="Proteomes" id="UP001190700"/>
    </source>
</evidence>
<organism evidence="2 3">
    <name type="scientific">Cymbomonas tetramitiformis</name>
    <dbReference type="NCBI Taxonomy" id="36881"/>
    <lineage>
        <taxon>Eukaryota</taxon>
        <taxon>Viridiplantae</taxon>
        <taxon>Chlorophyta</taxon>
        <taxon>Pyramimonadophyceae</taxon>
        <taxon>Pyramimonadales</taxon>
        <taxon>Pyramimonadaceae</taxon>
        <taxon>Cymbomonas</taxon>
    </lineage>
</organism>
<comment type="caution">
    <text evidence="2">The sequence shown here is derived from an EMBL/GenBank/DDBJ whole genome shotgun (WGS) entry which is preliminary data.</text>
</comment>
<feature type="region of interest" description="Disordered" evidence="1">
    <location>
        <begin position="157"/>
        <end position="183"/>
    </location>
</feature>
<keyword evidence="3" id="KW-1185">Reference proteome</keyword>
<evidence type="ECO:0000256" key="1">
    <source>
        <dbReference type="SAM" id="MobiDB-lite"/>
    </source>
</evidence>
<sequence>MPANAKNEIIDTILPLTEAAGGGGHEVAVHYFFSLVLPTAYYNRLLMRLDPDTYINDDEVRADLLSAITAEWNVSFDARTSSDWALFQAGGVGSSVNAQQQSCHRCPVLYCELGVVFDVCEVQESDAVNSIAEAHENFPTDLKVINPAAANAEKKLKSHHSKAQRTLAPQQYPAHCPPTEKHL</sequence>
<name>A0AAE0CAC3_9CHLO</name>
<evidence type="ECO:0000313" key="2">
    <source>
        <dbReference type="EMBL" id="KAK3250197.1"/>
    </source>
</evidence>
<protein>
    <submittedName>
        <fullName evidence="2">Uncharacterized protein</fullName>
    </submittedName>
</protein>
<dbReference type="Proteomes" id="UP001190700">
    <property type="component" value="Unassembled WGS sequence"/>
</dbReference>
<dbReference type="EMBL" id="LGRX02026847">
    <property type="protein sequence ID" value="KAK3250197.1"/>
    <property type="molecule type" value="Genomic_DNA"/>
</dbReference>
<dbReference type="AlphaFoldDB" id="A0AAE0CAC3"/>
<gene>
    <name evidence="2" type="ORF">CYMTET_40418</name>
</gene>
<proteinExistence type="predicted"/>
<accession>A0AAE0CAC3</accession>